<feature type="region of interest" description="Disordered" evidence="1">
    <location>
        <begin position="1"/>
        <end position="60"/>
    </location>
</feature>
<name>A0A0W8FEF8_9ZZZZ</name>
<protein>
    <submittedName>
        <fullName evidence="2">Uncharacterized protein</fullName>
    </submittedName>
</protein>
<evidence type="ECO:0000313" key="2">
    <source>
        <dbReference type="EMBL" id="KUG19102.1"/>
    </source>
</evidence>
<reference evidence="2" key="1">
    <citation type="journal article" date="2015" name="Proc. Natl. Acad. Sci. U.S.A.">
        <title>Networks of energetic and metabolic interactions define dynamics in microbial communities.</title>
        <authorList>
            <person name="Embree M."/>
            <person name="Liu J.K."/>
            <person name="Al-Bassam M.M."/>
            <person name="Zengler K."/>
        </authorList>
    </citation>
    <scope>NUCLEOTIDE SEQUENCE</scope>
</reference>
<dbReference type="AlphaFoldDB" id="A0A0W8FEF8"/>
<accession>A0A0W8FEF8</accession>
<proteinExistence type="predicted"/>
<comment type="caution">
    <text evidence="2">The sequence shown here is derived from an EMBL/GenBank/DDBJ whole genome shotgun (WGS) entry which is preliminary data.</text>
</comment>
<sequence>MNEKKRHASPSTRARISAGYRLQRRRNSPFPCPHLPGDTHRSPLNREIGKIPDPGYLCQD</sequence>
<organism evidence="2">
    <name type="scientific">hydrocarbon metagenome</name>
    <dbReference type="NCBI Taxonomy" id="938273"/>
    <lineage>
        <taxon>unclassified sequences</taxon>
        <taxon>metagenomes</taxon>
        <taxon>ecological metagenomes</taxon>
    </lineage>
</organism>
<gene>
    <name evidence="2" type="ORF">ASZ90_011184</name>
</gene>
<evidence type="ECO:0000256" key="1">
    <source>
        <dbReference type="SAM" id="MobiDB-lite"/>
    </source>
</evidence>
<dbReference type="EMBL" id="LNQE01001327">
    <property type="protein sequence ID" value="KUG19102.1"/>
    <property type="molecule type" value="Genomic_DNA"/>
</dbReference>